<sequence>MPRASSSPALSYLPGNNAWLTNNYPTPDNTQSPPANNSSQPTSPQNNVSNSQQNNPRIMTRDSSFLSDLPSGGFFSEEPLLGSTTSIPPFPHDLSDTFPNTPPDVQTTSAPGSGLLNVDDRLIMNPDSHVDQLNMPTTGLVEADWNLLSSQYHENDYFHILDNTHLNDLSISSHIGYDNVLYNVGQNNDSLFFEKSILNSDVENSKYNNIGFSESYEDEPIFVNQVSDSLRRQSNYFQNMSTMFSTMEFAKVDPQSDDDITIPPTTVSETKRNMRPSGKRSKKRRRKYPLRSRSHSATENEADVDDISNSNSGHGRQLESDEFTHELSPVQSDREESLESISSIAEDVTNYSQNTQTSSIKHNLRSRKPVSYTKYSGAKSAASTRAKRIKTSPKISSQKVSSNNNVKSTPRRKYNRRKPTKSSKLVKSTKPSKLVKSTKPTKNTNPTYN</sequence>
<feature type="non-terminal residue" evidence="1">
    <location>
        <position position="449"/>
    </location>
</feature>
<proteinExistence type="predicted"/>
<reference evidence="1" key="1">
    <citation type="submission" date="2021-06" db="EMBL/GenBank/DDBJ databases">
        <authorList>
            <person name="Kallberg Y."/>
            <person name="Tangrot J."/>
            <person name="Rosling A."/>
        </authorList>
    </citation>
    <scope>NUCLEOTIDE SEQUENCE</scope>
    <source>
        <strain evidence="1">AU212A</strain>
    </source>
</reference>
<protein>
    <submittedName>
        <fullName evidence="1">8976_t:CDS:1</fullName>
    </submittedName>
</protein>
<organism evidence="1 2">
    <name type="scientific">Scutellospora calospora</name>
    <dbReference type="NCBI Taxonomy" id="85575"/>
    <lineage>
        <taxon>Eukaryota</taxon>
        <taxon>Fungi</taxon>
        <taxon>Fungi incertae sedis</taxon>
        <taxon>Mucoromycota</taxon>
        <taxon>Glomeromycotina</taxon>
        <taxon>Glomeromycetes</taxon>
        <taxon>Diversisporales</taxon>
        <taxon>Gigasporaceae</taxon>
        <taxon>Scutellospora</taxon>
    </lineage>
</organism>
<gene>
    <name evidence="1" type="ORF">SCALOS_LOCUS3607</name>
</gene>
<evidence type="ECO:0000313" key="2">
    <source>
        <dbReference type="Proteomes" id="UP000789860"/>
    </source>
</evidence>
<comment type="caution">
    <text evidence="1">The sequence shown here is derived from an EMBL/GenBank/DDBJ whole genome shotgun (WGS) entry which is preliminary data.</text>
</comment>
<dbReference type="Proteomes" id="UP000789860">
    <property type="component" value="Unassembled WGS sequence"/>
</dbReference>
<name>A0ACA9L7Z2_9GLOM</name>
<keyword evidence="2" id="KW-1185">Reference proteome</keyword>
<evidence type="ECO:0000313" key="1">
    <source>
        <dbReference type="EMBL" id="CAG8509835.1"/>
    </source>
</evidence>
<dbReference type="EMBL" id="CAJVPM010004160">
    <property type="protein sequence ID" value="CAG8509835.1"/>
    <property type="molecule type" value="Genomic_DNA"/>
</dbReference>
<accession>A0ACA9L7Z2</accession>